<reference evidence="2 3" key="1">
    <citation type="submission" date="2022-05" db="EMBL/GenBank/DDBJ databases">
        <title>Microbulbifer sp. nov., isolated from sponge.</title>
        <authorList>
            <person name="Gao L."/>
        </authorList>
    </citation>
    <scope>NUCLEOTIDE SEQUENCE [LARGE SCALE GENOMIC DNA]</scope>
    <source>
        <strain evidence="2 3">MI-G</strain>
    </source>
</reference>
<organism evidence="2 3">
    <name type="scientific">Microbulbifer spongiae</name>
    <dbReference type="NCBI Taxonomy" id="2944933"/>
    <lineage>
        <taxon>Bacteria</taxon>
        <taxon>Pseudomonadati</taxon>
        <taxon>Pseudomonadota</taxon>
        <taxon>Gammaproteobacteria</taxon>
        <taxon>Cellvibrionales</taxon>
        <taxon>Microbulbiferaceae</taxon>
        <taxon>Microbulbifer</taxon>
    </lineage>
</organism>
<gene>
    <name evidence="2" type="ORF">M8T91_12035</name>
</gene>
<evidence type="ECO:0000313" key="3">
    <source>
        <dbReference type="Proteomes" id="UP001321520"/>
    </source>
</evidence>
<keyword evidence="3" id="KW-1185">Reference proteome</keyword>
<dbReference type="EMBL" id="CP098023">
    <property type="protein sequence ID" value="WKD48645.1"/>
    <property type="molecule type" value="Genomic_DNA"/>
</dbReference>
<dbReference type="Proteomes" id="UP001321520">
    <property type="component" value="Chromosome"/>
</dbReference>
<sequence>MEVANDRPEDTPGKTVSLAAHGIGTDGSHKNGTAAETGAEGVLVPVMILNKWRKWKIPPHE</sequence>
<name>A0ABY9E6J1_9GAMM</name>
<proteinExistence type="predicted"/>
<evidence type="ECO:0000256" key="1">
    <source>
        <dbReference type="SAM" id="MobiDB-lite"/>
    </source>
</evidence>
<evidence type="ECO:0000313" key="2">
    <source>
        <dbReference type="EMBL" id="WKD48645.1"/>
    </source>
</evidence>
<accession>A0ABY9E6J1</accession>
<feature type="region of interest" description="Disordered" evidence="1">
    <location>
        <begin position="1"/>
        <end position="36"/>
    </location>
</feature>
<feature type="compositionally biased region" description="Basic and acidic residues" evidence="1">
    <location>
        <begin position="1"/>
        <end position="12"/>
    </location>
</feature>
<protein>
    <submittedName>
        <fullName evidence="2">Uncharacterized protein</fullName>
    </submittedName>
</protein>
<dbReference type="RefSeq" id="WP_301414414.1">
    <property type="nucleotide sequence ID" value="NZ_CP098023.1"/>
</dbReference>